<keyword evidence="2" id="KW-1185">Reference proteome</keyword>
<protein>
    <submittedName>
        <fullName evidence="1">Uncharacterized protein</fullName>
    </submittedName>
</protein>
<dbReference type="InParanoid" id="A0A409X6R4"/>
<evidence type="ECO:0000313" key="2">
    <source>
        <dbReference type="Proteomes" id="UP000283269"/>
    </source>
</evidence>
<dbReference type="EMBL" id="NHYD01002498">
    <property type="protein sequence ID" value="PPQ86404.1"/>
    <property type="molecule type" value="Genomic_DNA"/>
</dbReference>
<sequence length="76" mass="8339">MSVRKDDSRIKFQAPDVFDEDVEVEGAVDVEEDDTELVDEENEDVGENDKEGLAEAILQNCCARFSAVPSCSGQSL</sequence>
<proteinExistence type="predicted"/>
<dbReference type="Proteomes" id="UP000283269">
    <property type="component" value="Unassembled WGS sequence"/>
</dbReference>
<organism evidence="1 2">
    <name type="scientific">Psilocybe cyanescens</name>
    <dbReference type="NCBI Taxonomy" id="93625"/>
    <lineage>
        <taxon>Eukaryota</taxon>
        <taxon>Fungi</taxon>
        <taxon>Dikarya</taxon>
        <taxon>Basidiomycota</taxon>
        <taxon>Agaricomycotina</taxon>
        <taxon>Agaricomycetes</taxon>
        <taxon>Agaricomycetidae</taxon>
        <taxon>Agaricales</taxon>
        <taxon>Agaricineae</taxon>
        <taxon>Strophariaceae</taxon>
        <taxon>Psilocybe</taxon>
    </lineage>
</organism>
<gene>
    <name evidence="1" type="ORF">CVT25_003583</name>
</gene>
<accession>A0A409X6R4</accession>
<reference evidence="1 2" key="1">
    <citation type="journal article" date="2018" name="Evol. Lett.">
        <title>Horizontal gene cluster transfer increased hallucinogenic mushroom diversity.</title>
        <authorList>
            <person name="Reynolds H.T."/>
            <person name="Vijayakumar V."/>
            <person name="Gluck-Thaler E."/>
            <person name="Korotkin H.B."/>
            <person name="Matheny P.B."/>
            <person name="Slot J.C."/>
        </authorList>
    </citation>
    <scope>NUCLEOTIDE SEQUENCE [LARGE SCALE GENOMIC DNA]</scope>
    <source>
        <strain evidence="1 2">2631</strain>
    </source>
</reference>
<dbReference type="AlphaFoldDB" id="A0A409X6R4"/>
<evidence type="ECO:0000313" key="1">
    <source>
        <dbReference type="EMBL" id="PPQ86404.1"/>
    </source>
</evidence>
<comment type="caution">
    <text evidence="1">The sequence shown here is derived from an EMBL/GenBank/DDBJ whole genome shotgun (WGS) entry which is preliminary data.</text>
</comment>
<name>A0A409X6R4_PSICY</name>